<feature type="chain" id="PRO_5043631447" evidence="1">
    <location>
        <begin position="22"/>
        <end position="420"/>
    </location>
</feature>
<keyword evidence="1" id="KW-0732">Signal</keyword>
<accession>A0AAV9XG78</accession>
<keyword evidence="3" id="KW-1185">Reference proteome</keyword>
<name>A0AAV9XG78_9PEZI</name>
<gene>
    <name evidence="2" type="ORF">TWF694_008458</name>
</gene>
<dbReference type="EMBL" id="JAVHJO010000004">
    <property type="protein sequence ID" value="KAK6541082.1"/>
    <property type="molecule type" value="Genomic_DNA"/>
</dbReference>
<evidence type="ECO:0000313" key="3">
    <source>
        <dbReference type="Proteomes" id="UP001365542"/>
    </source>
</evidence>
<sequence length="420" mass="46220">MLGKALLGLSALGSILGGTQPKPKPKPIELPPYTEILVDANPYITDGEIKARPNGYQTSLFLNPENSCTMFVPWLNAGYGKGKFPDTTAPKIYVSIDDRKRVDPLGVTVDTTSTGLVIGKVAWETRFGKDWDKTDKSTTGWKYHSATSTLYHGYWVSGMNITINNLDKSPILQATVPFFVYESKGVCTSGVNYETGACLGEIKSLGDLKDASLGIGWGNRDPGAAQFVPATNPLVNINIVFSRANPRNTVCRYRNGYVVTKNGLRWGLTQGNTEGMRFIELERNSPLEFDWVSPTACFGVNEKRCKQGDFIMDTTTSNLYFASPDLPASSQEPEEGTDLTSIQLLMPDSGFGMGGYNYTRPAIAVGNVEPNRFELNKTETDKRLLMNTGSHFFNGFELAYDAERGNWGIRHFLPNQVPSP</sequence>
<evidence type="ECO:0000256" key="1">
    <source>
        <dbReference type="SAM" id="SignalP"/>
    </source>
</evidence>
<dbReference type="Proteomes" id="UP001365542">
    <property type="component" value="Unassembled WGS sequence"/>
</dbReference>
<dbReference type="AlphaFoldDB" id="A0AAV9XG78"/>
<comment type="caution">
    <text evidence="2">The sequence shown here is derived from an EMBL/GenBank/DDBJ whole genome shotgun (WGS) entry which is preliminary data.</text>
</comment>
<feature type="signal peptide" evidence="1">
    <location>
        <begin position="1"/>
        <end position="21"/>
    </location>
</feature>
<protein>
    <submittedName>
        <fullName evidence="2">Uncharacterized protein</fullName>
    </submittedName>
</protein>
<reference evidence="2 3" key="1">
    <citation type="submission" date="2019-10" db="EMBL/GenBank/DDBJ databases">
        <authorList>
            <person name="Palmer J.M."/>
        </authorList>
    </citation>
    <scope>NUCLEOTIDE SEQUENCE [LARGE SCALE GENOMIC DNA]</scope>
    <source>
        <strain evidence="2 3">TWF694</strain>
    </source>
</reference>
<organism evidence="2 3">
    <name type="scientific">Orbilia ellipsospora</name>
    <dbReference type="NCBI Taxonomy" id="2528407"/>
    <lineage>
        <taxon>Eukaryota</taxon>
        <taxon>Fungi</taxon>
        <taxon>Dikarya</taxon>
        <taxon>Ascomycota</taxon>
        <taxon>Pezizomycotina</taxon>
        <taxon>Orbiliomycetes</taxon>
        <taxon>Orbiliales</taxon>
        <taxon>Orbiliaceae</taxon>
        <taxon>Orbilia</taxon>
    </lineage>
</organism>
<proteinExistence type="predicted"/>
<evidence type="ECO:0000313" key="2">
    <source>
        <dbReference type="EMBL" id="KAK6541082.1"/>
    </source>
</evidence>